<dbReference type="PATRIC" id="fig|993516.3.peg.4009"/>
<dbReference type="GO" id="GO:0004803">
    <property type="term" value="F:transposase activity"/>
    <property type="evidence" value="ECO:0007669"/>
    <property type="project" value="InterPro"/>
</dbReference>
<evidence type="ECO:0000259" key="1">
    <source>
        <dbReference type="Pfam" id="PF01797"/>
    </source>
</evidence>
<dbReference type="AlphaFoldDB" id="L7CGW9"/>
<reference evidence="2 3" key="1">
    <citation type="journal article" date="2013" name="Mar. Genomics">
        <title>Expression of sulfatases in Rhodopirellula baltica and the diversity of sulfatases in the genus Rhodopirellula.</title>
        <authorList>
            <person name="Wegner C.E."/>
            <person name="Richter-Heitmann T."/>
            <person name="Klindworth A."/>
            <person name="Klockow C."/>
            <person name="Richter M."/>
            <person name="Achstetter T."/>
            <person name="Glockner F.O."/>
            <person name="Harder J."/>
        </authorList>
    </citation>
    <scope>NUCLEOTIDE SEQUENCE [LARGE SCALE GENOMIC DNA]</scope>
    <source>
        <strain evidence="2 3">SWK14</strain>
    </source>
</reference>
<dbReference type="EMBL" id="AMWG01000109">
    <property type="protein sequence ID" value="ELP32321.1"/>
    <property type="molecule type" value="Genomic_DNA"/>
</dbReference>
<accession>L7CGW9</accession>
<proteinExistence type="predicted"/>
<dbReference type="InterPro" id="IPR002686">
    <property type="entry name" value="Transposase_17"/>
</dbReference>
<dbReference type="GO" id="GO:0006313">
    <property type="term" value="P:DNA transposition"/>
    <property type="evidence" value="ECO:0007669"/>
    <property type="project" value="InterPro"/>
</dbReference>
<sequence length="109" mass="12943">MGSPFVVVGGVDDHVHVLFDMGRIHPAKDFVEKAKRETSKFVKTLRPNLDKFYWQRGYGIFSVSPTHRESVVAYIENQQEHHLTTTFQDEYRDFLQRYGIAFDERYVWE</sequence>
<dbReference type="GO" id="GO:0003677">
    <property type="term" value="F:DNA binding"/>
    <property type="evidence" value="ECO:0007669"/>
    <property type="project" value="InterPro"/>
</dbReference>
<comment type="caution">
    <text evidence="2">The sequence shown here is derived from an EMBL/GenBank/DDBJ whole genome shotgun (WGS) entry which is preliminary data.</text>
</comment>
<name>L7CGW9_RHOBT</name>
<dbReference type="Pfam" id="PF01797">
    <property type="entry name" value="Y1_Tnp"/>
    <property type="match status" value="1"/>
</dbReference>
<dbReference type="PANTHER" id="PTHR33360">
    <property type="entry name" value="TRANSPOSASE FOR INSERTION SEQUENCE ELEMENT IS200"/>
    <property type="match status" value="1"/>
</dbReference>
<protein>
    <recommendedName>
        <fullName evidence="1">Transposase IS200-like domain-containing protein</fullName>
    </recommendedName>
</protein>
<feature type="domain" description="Transposase IS200-like" evidence="1">
    <location>
        <begin position="8"/>
        <end position="78"/>
    </location>
</feature>
<evidence type="ECO:0000313" key="2">
    <source>
        <dbReference type="EMBL" id="ELP32321.1"/>
    </source>
</evidence>
<dbReference type="Proteomes" id="UP000010959">
    <property type="component" value="Unassembled WGS sequence"/>
</dbReference>
<organism evidence="2 3">
    <name type="scientific">Rhodopirellula baltica SWK14</name>
    <dbReference type="NCBI Taxonomy" id="993516"/>
    <lineage>
        <taxon>Bacteria</taxon>
        <taxon>Pseudomonadati</taxon>
        <taxon>Planctomycetota</taxon>
        <taxon>Planctomycetia</taxon>
        <taxon>Pirellulales</taxon>
        <taxon>Pirellulaceae</taxon>
        <taxon>Rhodopirellula</taxon>
    </lineage>
</organism>
<dbReference type="InterPro" id="IPR036515">
    <property type="entry name" value="Transposase_17_sf"/>
</dbReference>
<gene>
    <name evidence="2" type="ORF">RBSWK_03751</name>
</gene>
<dbReference type="SUPFAM" id="SSF143422">
    <property type="entry name" value="Transposase IS200-like"/>
    <property type="match status" value="1"/>
</dbReference>
<dbReference type="Gene3D" id="3.30.70.1290">
    <property type="entry name" value="Transposase IS200-like"/>
    <property type="match status" value="1"/>
</dbReference>
<dbReference type="PANTHER" id="PTHR33360:SF2">
    <property type="entry name" value="TRANSPOSASE FOR INSERTION SEQUENCE ELEMENT IS200"/>
    <property type="match status" value="1"/>
</dbReference>
<evidence type="ECO:0000313" key="3">
    <source>
        <dbReference type="Proteomes" id="UP000010959"/>
    </source>
</evidence>